<gene>
    <name evidence="3" type="ORF">SAMN04488567_1784</name>
</gene>
<dbReference type="AlphaFoldDB" id="A0A1G7D4H1"/>
<dbReference type="GO" id="GO:0016787">
    <property type="term" value="F:hydrolase activity"/>
    <property type="evidence" value="ECO:0007669"/>
    <property type="project" value="UniProtKB-KW"/>
</dbReference>
<dbReference type="Gene3D" id="1.10.10.2520">
    <property type="entry name" value="Cell wall hydrolase SleB, domain 1"/>
    <property type="match status" value="1"/>
</dbReference>
<organism evidence="3 4">
    <name type="scientific">Limimaricola pyoseonensis</name>
    <dbReference type="NCBI Taxonomy" id="521013"/>
    <lineage>
        <taxon>Bacteria</taxon>
        <taxon>Pseudomonadati</taxon>
        <taxon>Pseudomonadota</taxon>
        <taxon>Alphaproteobacteria</taxon>
        <taxon>Rhodobacterales</taxon>
        <taxon>Paracoccaceae</taxon>
        <taxon>Limimaricola</taxon>
    </lineage>
</organism>
<evidence type="ECO:0000313" key="4">
    <source>
        <dbReference type="Proteomes" id="UP000198922"/>
    </source>
</evidence>
<dbReference type="InterPro" id="IPR011105">
    <property type="entry name" value="Cell_wall_hydrolase_SleB"/>
</dbReference>
<dbReference type="STRING" id="521013.SAMN04488567_1784"/>
<dbReference type="OrthoDB" id="9785345at2"/>
<dbReference type="InterPro" id="IPR042047">
    <property type="entry name" value="SleB_dom1"/>
</dbReference>
<feature type="chain" id="PRO_5011614647" evidence="1">
    <location>
        <begin position="30"/>
        <end position="240"/>
    </location>
</feature>
<keyword evidence="1" id="KW-0732">Signal</keyword>
<dbReference type="Proteomes" id="UP000198922">
    <property type="component" value="Unassembled WGS sequence"/>
</dbReference>
<evidence type="ECO:0000256" key="1">
    <source>
        <dbReference type="SAM" id="SignalP"/>
    </source>
</evidence>
<dbReference type="RefSeq" id="WP_090111130.1">
    <property type="nucleotide sequence ID" value="NZ_FNAT01000002.1"/>
</dbReference>
<protein>
    <submittedName>
        <fullName evidence="3">Cell wall hydrolase CwlJ, involved in spore germination</fullName>
    </submittedName>
</protein>
<name>A0A1G7D4H1_9RHOB</name>
<dbReference type="Pfam" id="PF07486">
    <property type="entry name" value="Hydrolase_2"/>
    <property type="match status" value="1"/>
</dbReference>
<evidence type="ECO:0000259" key="2">
    <source>
        <dbReference type="Pfam" id="PF07486"/>
    </source>
</evidence>
<dbReference type="EMBL" id="FNAT01000002">
    <property type="protein sequence ID" value="SDE46401.1"/>
    <property type="molecule type" value="Genomic_DNA"/>
</dbReference>
<reference evidence="4" key="1">
    <citation type="submission" date="2016-10" db="EMBL/GenBank/DDBJ databases">
        <authorList>
            <person name="Varghese N."/>
            <person name="Submissions S."/>
        </authorList>
    </citation>
    <scope>NUCLEOTIDE SEQUENCE [LARGE SCALE GENOMIC DNA]</scope>
    <source>
        <strain evidence="4">DSM 21424</strain>
    </source>
</reference>
<accession>A0A1G7D4H1</accession>
<feature type="signal peptide" evidence="1">
    <location>
        <begin position="1"/>
        <end position="29"/>
    </location>
</feature>
<keyword evidence="4" id="KW-1185">Reference proteome</keyword>
<sequence length="240" mass="25514">MNRLNFLRLTKSGAMACLVAFTTAMPATADGNVAAARIDGRAAAPDQETRLGALLGTERDEAEIVPAVATAATLPAAADRGIELATAAGRQDYEAMLAAQPGGKGDAEWNCLTEALYFEARGEALKGQFAVAEVILNRVDSPDYPDSVCGVVRQGTGRKYACQFSYYCDGLPDTVNDKGSWKKLGRIASIMLEDGPRELTAGATHYHTKAVNPSWAGRIPRTASIGAHLFYREATRTASN</sequence>
<evidence type="ECO:0000313" key="3">
    <source>
        <dbReference type="EMBL" id="SDE46401.1"/>
    </source>
</evidence>
<keyword evidence="3" id="KW-0378">Hydrolase</keyword>
<feature type="domain" description="Cell wall hydrolase SleB" evidence="2">
    <location>
        <begin position="122"/>
        <end position="231"/>
    </location>
</feature>
<proteinExistence type="predicted"/>